<sequence length="189" mass="20381">RLSTLTFRAAAALAARIESTAPGSQPSRVALVAAPTAPAWMWRLRANLEECAMSQYSARSLHRYQEPEHGPARAGRKWRIRTHLTEAVDPRLAKVELGWRTREAAIYPSRGDGTAIQAATTTSARARAQLRLQGRLAVISRDGLHPLEGCRHAEAAARELGAPQPGRPVAAAAGWPARWACATGRRAAG</sequence>
<keyword evidence="2" id="KW-1185">Reference proteome</keyword>
<dbReference type="Proteomes" id="UP001189429">
    <property type="component" value="Unassembled WGS sequence"/>
</dbReference>
<evidence type="ECO:0000313" key="2">
    <source>
        <dbReference type="Proteomes" id="UP001189429"/>
    </source>
</evidence>
<dbReference type="EMBL" id="CAUYUJ010000263">
    <property type="protein sequence ID" value="CAK0789581.1"/>
    <property type="molecule type" value="Genomic_DNA"/>
</dbReference>
<reference evidence="1" key="1">
    <citation type="submission" date="2023-10" db="EMBL/GenBank/DDBJ databases">
        <authorList>
            <person name="Chen Y."/>
            <person name="Shah S."/>
            <person name="Dougan E. K."/>
            <person name="Thang M."/>
            <person name="Chan C."/>
        </authorList>
    </citation>
    <scope>NUCLEOTIDE SEQUENCE [LARGE SCALE GENOMIC DNA]</scope>
</reference>
<gene>
    <name evidence="1" type="ORF">PCOR1329_LOCUS1112</name>
</gene>
<evidence type="ECO:0000313" key="1">
    <source>
        <dbReference type="EMBL" id="CAK0789581.1"/>
    </source>
</evidence>
<accession>A0ABN9PED0</accession>
<comment type="caution">
    <text evidence="1">The sequence shown here is derived from an EMBL/GenBank/DDBJ whole genome shotgun (WGS) entry which is preliminary data.</text>
</comment>
<proteinExistence type="predicted"/>
<name>A0ABN9PED0_9DINO</name>
<protein>
    <submittedName>
        <fullName evidence="1">Uncharacterized protein</fullName>
    </submittedName>
</protein>
<organism evidence="1 2">
    <name type="scientific">Prorocentrum cordatum</name>
    <dbReference type="NCBI Taxonomy" id="2364126"/>
    <lineage>
        <taxon>Eukaryota</taxon>
        <taxon>Sar</taxon>
        <taxon>Alveolata</taxon>
        <taxon>Dinophyceae</taxon>
        <taxon>Prorocentrales</taxon>
        <taxon>Prorocentraceae</taxon>
        <taxon>Prorocentrum</taxon>
    </lineage>
</organism>
<feature type="non-terminal residue" evidence="1">
    <location>
        <position position="1"/>
    </location>
</feature>